<gene>
    <name evidence="1" type="ORF">PLOB_00039254</name>
</gene>
<evidence type="ECO:0000313" key="1">
    <source>
        <dbReference type="EMBL" id="CAH3038500.1"/>
    </source>
</evidence>
<dbReference type="EMBL" id="CALNXK010000006">
    <property type="protein sequence ID" value="CAH3038500.1"/>
    <property type="molecule type" value="Genomic_DNA"/>
</dbReference>
<proteinExistence type="predicted"/>
<evidence type="ECO:0000313" key="2">
    <source>
        <dbReference type="Proteomes" id="UP001159405"/>
    </source>
</evidence>
<protein>
    <submittedName>
        <fullName evidence="1">Uncharacterized protein</fullName>
    </submittedName>
</protein>
<sequence length="354" mass="40390">MTFKIGSGQLCSIRPPLKKWHRNHLSYEMTRNCLIVSVLLVLVLAVDGIYGNFCDQGPPGRYCFKDLSGWYECTFDKSKMVQKTHKCPASTRCQCFYGVDCPPTVGKPCAKYELPPPFPEVFSTFYTTIVTDCDAKSCTNFTNIGEFLQNSTAGEQRHDRVGAGSWETTFIFPFQYIENNNYIQFDAIWFGRNCTLNSRSNFPRFGVPPYFTCGNTFTGKLGATFKGCEWRSGGHSKTDEVIIDKWLLIQLKDGRFIPFAHEVQRRPTPASNHTEFYDTVFASFFPDFLDPSQLSMPTFCGQNLAVLTTSRVEGNEPGMKPPEFMREKLARNKAYDIAEYYDAKRRLQLLRNQG</sequence>
<accession>A0ABN8N2J8</accession>
<name>A0ABN8N2J8_9CNID</name>
<reference evidence="1 2" key="1">
    <citation type="submission" date="2022-05" db="EMBL/GenBank/DDBJ databases">
        <authorList>
            <consortium name="Genoscope - CEA"/>
            <person name="William W."/>
        </authorList>
    </citation>
    <scope>NUCLEOTIDE SEQUENCE [LARGE SCALE GENOMIC DNA]</scope>
</reference>
<comment type="caution">
    <text evidence="1">The sequence shown here is derived from an EMBL/GenBank/DDBJ whole genome shotgun (WGS) entry which is preliminary data.</text>
</comment>
<organism evidence="1 2">
    <name type="scientific">Porites lobata</name>
    <dbReference type="NCBI Taxonomy" id="104759"/>
    <lineage>
        <taxon>Eukaryota</taxon>
        <taxon>Metazoa</taxon>
        <taxon>Cnidaria</taxon>
        <taxon>Anthozoa</taxon>
        <taxon>Hexacorallia</taxon>
        <taxon>Scleractinia</taxon>
        <taxon>Fungiina</taxon>
        <taxon>Poritidae</taxon>
        <taxon>Porites</taxon>
    </lineage>
</organism>
<keyword evidence="2" id="KW-1185">Reference proteome</keyword>
<dbReference type="Proteomes" id="UP001159405">
    <property type="component" value="Unassembled WGS sequence"/>
</dbReference>